<reference evidence="8" key="2">
    <citation type="journal article" date="2013" name="Stand. Genomic Sci.">
        <title>Complete genome sequence of Desulfocapsa sulfexigens, a marine deltaproteobacterium specialized in disproportionating inorganic sulfur compounds.</title>
        <authorList>
            <person name="Finster K.W."/>
            <person name="Kjeldsen K.U."/>
            <person name="Kube M."/>
            <person name="Reinhardt R."/>
            <person name="Mussmann M."/>
            <person name="Amann R."/>
            <person name="Schreiber L."/>
        </authorList>
    </citation>
    <scope>NUCLEOTIDE SEQUENCE [LARGE SCALE GENOMIC DNA]</scope>
    <source>
        <strain evidence="8">DSM 10523 / SB164P1</strain>
    </source>
</reference>
<dbReference type="PANTHER" id="PTHR30627:SF1">
    <property type="entry name" value="PEPTIDOGLYCAN D,D-TRANSPEPTIDASE FTSI"/>
    <property type="match status" value="1"/>
</dbReference>
<dbReference type="GO" id="GO:0016757">
    <property type="term" value="F:glycosyltransferase activity"/>
    <property type="evidence" value="ECO:0007669"/>
    <property type="project" value="UniProtKB-KW"/>
</dbReference>
<dbReference type="InterPro" id="IPR001460">
    <property type="entry name" value="PCN-bd_Tpept"/>
</dbReference>
<name>M1WQ86_PSEP2</name>
<keyword evidence="2" id="KW-0121">Carboxypeptidase</keyword>
<proteinExistence type="predicted"/>
<dbReference type="Proteomes" id="UP000011724">
    <property type="component" value="Chromosome"/>
</dbReference>
<dbReference type="STRING" id="1322246.BN4_11594"/>
<dbReference type="RefSeq" id="WP_015414873.1">
    <property type="nucleotide sequence ID" value="NC_020409.1"/>
</dbReference>
<dbReference type="Gene3D" id="3.30.450.330">
    <property type="match status" value="1"/>
</dbReference>
<dbReference type="PROSITE" id="PS51178">
    <property type="entry name" value="PASTA"/>
    <property type="match status" value="1"/>
</dbReference>
<organism evidence="7 8">
    <name type="scientific">Pseudodesulfovibrio piezophilus (strain DSM 21447 / JCM 15486 / C1TLV30)</name>
    <name type="common">Desulfovibrio piezophilus</name>
    <dbReference type="NCBI Taxonomy" id="1322246"/>
    <lineage>
        <taxon>Bacteria</taxon>
        <taxon>Pseudomonadati</taxon>
        <taxon>Thermodesulfobacteriota</taxon>
        <taxon>Desulfovibrionia</taxon>
        <taxon>Desulfovibrionales</taxon>
        <taxon>Desulfovibrionaceae</taxon>
    </lineage>
</organism>
<dbReference type="EC" id="2.4.1.129" evidence="7"/>
<dbReference type="HOGENOM" id="CLU_009289_6_4_7"/>
<keyword evidence="2" id="KW-0645">Protease</keyword>
<evidence type="ECO:0000256" key="1">
    <source>
        <dbReference type="ARBA" id="ARBA00004370"/>
    </source>
</evidence>
<gene>
    <name evidence="7" type="ordered locus">BN4_11594</name>
</gene>
<accession>M1WQ86</accession>
<feature type="transmembrane region" description="Helical" evidence="5">
    <location>
        <begin position="12"/>
        <end position="32"/>
    </location>
</feature>
<dbReference type="PATRIC" id="fig|879567.3.peg.1667"/>
<dbReference type="Gene3D" id="3.40.710.10">
    <property type="entry name" value="DD-peptidase/beta-lactamase superfamily"/>
    <property type="match status" value="1"/>
</dbReference>
<dbReference type="Pfam" id="PF00905">
    <property type="entry name" value="Transpeptidase"/>
    <property type="match status" value="1"/>
</dbReference>
<dbReference type="InterPro" id="IPR036138">
    <property type="entry name" value="PBP_dimer_sf"/>
</dbReference>
<evidence type="ECO:0000256" key="5">
    <source>
        <dbReference type="SAM" id="Phobius"/>
    </source>
</evidence>
<dbReference type="GO" id="GO:0005886">
    <property type="term" value="C:plasma membrane"/>
    <property type="evidence" value="ECO:0007669"/>
    <property type="project" value="TreeGrafter"/>
</dbReference>
<evidence type="ECO:0000256" key="4">
    <source>
        <dbReference type="SAM" id="MobiDB-lite"/>
    </source>
</evidence>
<keyword evidence="7" id="KW-0808">Transferase</keyword>
<keyword evidence="7" id="KW-0328">Glycosyltransferase</keyword>
<dbReference type="Pfam" id="PF03793">
    <property type="entry name" value="PASTA"/>
    <property type="match status" value="1"/>
</dbReference>
<keyword evidence="2" id="KW-0378">Hydrolase</keyword>
<dbReference type="SUPFAM" id="SSF54184">
    <property type="entry name" value="Penicillin-binding protein 2x (pbp-2x), c-terminal domain"/>
    <property type="match status" value="1"/>
</dbReference>
<dbReference type="SUPFAM" id="SSF56601">
    <property type="entry name" value="beta-lactamase/transpeptidase-like"/>
    <property type="match status" value="1"/>
</dbReference>
<evidence type="ECO:0000256" key="2">
    <source>
        <dbReference type="ARBA" id="ARBA00022645"/>
    </source>
</evidence>
<dbReference type="Pfam" id="PF03717">
    <property type="entry name" value="PBP_dimer"/>
    <property type="match status" value="1"/>
</dbReference>
<dbReference type="BioCyc" id="DPIE1322246:BN4_RS07995-MONOMER"/>
<dbReference type="GO" id="GO:0071555">
    <property type="term" value="P:cell wall organization"/>
    <property type="evidence" value="ECO:0007669"/>
    <property type="project" value="TreeGrafter"/>
</dbReference>
<keyword evidence="5" id="KW-1133">Transmembrane helix</keyword>
<dbReference type="InterPro" id="IPR005543">
    <property type="entry name" value="PASTA_dom"/>
</dbReference>
<dbReference type="SUPFAM" id="SSF56519">
    <property type="entry name" value="Penicillin binding protein dimerisation domain"/>
    <property type="match status" value="1"/>
</dbReference>
<dbReference type="InterPro" id="IPR012338">
    <property type="entry name" value="Beta-lactam/transpept-like"/>
</dbReference>
<dbReference type="KEGG" id="dpi:BN4_11594"/>
<feature type="domain" description="PASTA" evidence="6">
    <location>
        <begin position="589"/>
        <end position="652"/>
    </location>
</feature>
<keyword evidence="3 5" id="KW-0472">Membrane</keyword>
<evidence type="ECO:0000313" key="8">
    <source>
        <dbReference type="Proteomes" id="UP000011724"/>
    </source>
</evidence>
<dbReference type="InterPro" id="IPR005311">
    <property type="entry name" value="PBP_dimer"/>
</dbReference>
<dbReference type="eggNOG" id="COG0768">
    <property type="taxonomic scope" value="Bacteria"/>
</dbReference>
<sequence>MAKGSQGRKDHSRVKIGLVMVLFTLALSSLWVRTGWVQLHEGDILLSKASKQSHAAEFEYGARGRIFDRNGQMLATSVEAKSVYVRPFEIENVDVAADTLSRSLNMSRSKIYKRLKSRKKFVWIKRQVTDREALGIEQADLKGVRLVSEYSRIYPNGHLAGQTIGFVNIDGKGLEGIERVYNDRLKPGKAEFVVQRDAKGQRLYLDDLGREMNINGLDVRLTIDTHIQHAAEQSLAKTIAKYDARAGIVMVVDVDSGDILAMANQPFFNPNAVSHSKASHRRLRPITDIYEPGSTLKPFLFAAALEEGVIEPDTLIDCENGRWKVARKVIRDTHPKKWLPAHKVLRYSSNIGSAKIGMDLGAGVYYSYLTKLGFGEKVGIGLPGEAAGILMPPERWTSMDLAAISFGQGIGTTAMQLAKAYLCLANNGITKDLNLVKEPAPHRPNTSVRIFKPETVDMVLSMMKEVVHEDGTGRSARIPGITMAGKTGTAQKAAKGGYGDQYLSSFVALVPAKNPEILVITMVDEPQKANYGSMVAAPVCREVTVRTLAYYGKLSETLNTAMAEDVSMDVLVEHPIHGSVETPQSHPMTERVPDIIGMPVRRALEMLARKGIVPVLKGEGMTVKGQTPAAGQPWPDESNTEGTNDVFVLRLS</sequence>
<dbReference type="InterPro" id="IPR050515">
    <property type="entry name" value="Beta-lactam/transpept"/>
</dbReference>
<evidence type="ECO:0000259" key="6">
    <source>
        <dbReference type="PROSITE" id="PS51178"/>
    </source>
</evidence>
<comment type="subcellular location">
    <subcellularLocation>
        <location evidence="1">Membrane</location>
    </subcellularLocation>
</comment>
<evidence type="ECO:0000313" key="7">
    <source>
        <dbReference type="EMBL" id="CCH48829.1"/>
    </source>
</evidence>
<keyword evidence="8" id="KW-1185">Reference proteome</keyword>
<evidence type="ECO:0000256" key="3">
    <source>
        <dbReference type="ARBA" id="ARBA00023136"/>
    </source>
</evidence>
<dbReference type="AlphaFoldDB" id="M1WQ86"/>
<feature type="region of interest" description="Disordered" evidence="4">
    <location>
        <begin position="623"/>
        <end position="644"/>
    </location>
</feature>
<dbReference type="Gene3D" id="3.90.1310.10">
    <property type="entry name" value="Penicillin-binding protein 2a (Domain 2)"/>
    <property type="match status" value="1"/>
</dbReference>
<dbReference type="GO" id="GO:0008658">
    <property type="term" value="F:penicillin binding"/>
    <property type="evidence" value="ECO:0007669"/>
    <property type="project" value="InterPro"/>
</dbReference>
<dbReference type="GO" id="GO:0004180">
    <property type="term" value="F:carboxypeptidase activity"/>
    <property type="evidence" value="ECO:0007669"/>
    <property type="project" value="UniProtKB-KW"/>
</dbReference>
<protein>
    <submittedName>
        <fullName evidence="7">Peptidoglycan glycosyltransferase</fullName>
        <ecNumber evidence="7">2.4.1.129</ecNumber>
    </submittedName>
</protein>
<keyword evidence="5" id="KW-0812">Transmembrane</keyword>
<dbReference type="OrthoDB" id="9789078at2"/>
<reference evidence="7 8" key="1">
    <citation type="journal article" date="2013" name="PLoS ONE">
        <title>The first genomic and proteomic characterization of a deep-sea sulfate reducer: insights into the piezophilic lifestyle of Desulfovibrio piezophilus.</title>
        <authorList>
            <person name="Pradel N."/>
            <person name="Ji B."/>
            <person name="Gimenez G."/>
            <person name="Talla E."/>
            <person name="Lenoble P."/>
            <person name="Garel M."/>
            <person name="Tamburini C."/>
            <person name="Fourquet P."/>
            <person name="Lebrun R."/>
            <person name="Bertin P."/>
            <person name="Denis Y."/>
            <person name="Pophillat M."/>
            <person name="Barbe V."/>
            <person name="Ollivier B."/>
            <person name="Dolla A."/>
        </authorList>
    </citation>
    <scope>NUCLEOTIDE SEQUENCE [LARGE SCALE GENOMIC DNA]</scope>
    <source>
        <strain evidence="8">DSM 10523 / SB164P1</strain>
    </source>
</reference>
<dbReference type="PANTHER" id="PTHR30627">
    <property type="entry name" value="PEPTIDOGLYCAN D,D-TRANSPEPTIDASE"/>
    <property type="match status" value="1"/>
</dbReference>
<dbReference type="EMBL" id="FO203427">
    <property type="protein sequence ID" value="CCH48829.1"/>
    <property type="molecule type" value="Genomic_DNA"/>
</dbReference>